<evidence type="ECO:0000313" key="1">
    <source>
        <dbReference type="EMBL" id="USR92641.1"/>
    </source>
</evidence>
<dbReference type="PANTHER" id="PTHR34613">
    <property type="entry name" value="SLL0800 PROTEIN"/>
    <property type="match status" value="1"/>
</dbReference>
<organism evidence="1 2">
    <name type="scientific">Phormidium yuhuli AB48</name>
    <dbReference type="NCBI Taxonomy" id="2940671"/>
    <lineage>
        <taxon>Bacteria</taxon>
        <taxon>Bacillati</taxon>
        <taxon>Cyanobacteriota</taxon>
        <taxon>Cyanophyceae</taxon>
        <taxon>Oscillatoriophycideae</taxon>
        <taxon>Oscillatoriales</taxon>
        <taxon>Oscillatoriaceae</taxon>
        <taxon>Phormidium</taxon>
        <taxon>Phormidium yuhuli</taxon>
    </lineage>
</organism>
<dbReference type="InterPro" id="IPR010106">
    <property type="entry name" value="RpnA"/>
</dbReference>
<keyword evidence="2" id="KW-1185">Reference proteome</keyword>
<accession>A0ABY5AUS7</accession>
<sequence>MYDNICKFLAETFPDDVATWLLGRSVQLSQLSPKELSNEPIRADALILQQSEDLVLHSEFQTQPSEEVPFRMADYRLRGYRRFPHKRMIQVVVYLKPSNSPLVYQNYFHIEGLQCQFRVIRLWEQPKDLFLQSPGLLPFAVLSDTDNRSQVLNQVAEELDKIEDRRTRSNLAAATGVLAGLVLDDGLIRQIIRRDVMRESVVYQEILREGELIGEQRGEQRGILAGKQQVAINLLRQGMTVEQVVTVTELPRDVVQKLRDDNG</sequence>
<dbReference type="RefSeq" id="WP_252664789.1">
    <property type="nucleotide sequence ID" value="NZ_CP098611.1"/>
</dbReference>
<dbReference type="NCBIfam" id="TIGR01784">
    <property type="entry name" value="T_den_put_tspse"/>
    <property type="match status" value="1"/>
</dbReference>
<gene>
    <name evidence="1" type="ORF">NEA10_07955</name>
</gene>
<reference evidence="1" key="1">
    <citation type="submission" date="2022-06" db="EMBL/GenBank/DDBJ databases">
        <title>Genome sequence of Phormidium yuhuli AB48 isolated from an industrial photobioreactor environment.</title>
        <authorList>
            <person name="Qiu Y."/>
            <person name="Noonan A.J.C."/>
            <person name="Dofher K."/>
            <person name="Koch M."/>
            <person name="Kieft B."/>
            <person name="Lin X."/>
            <person name="Ziels R.M."/>
            <person name="Hallam S.J."/>
        </authorList>
    </citation>
    <scope>NUCLEOTIDE SEQUENCE</scope>
    <source>
        <strain evidence="1">AB48</strain>
    </source>
</reference>
<proteinExistence type="predicted"/>
<evidence type="ECO:0000313" key="2">
    <source>
        <dbReference type="Proteomes" id="UP001056708"/>
    </source>
</evidence>
<dbReference type="EMBL" id="CP098611">
    <property type="protein sequence ID" value="USR92641.1"/>
    <property type="molecule type" value="Genomic_DNA"/>
</dbReference>
<protein>
    <submittedName>
        <fullName evidence="1">Rpn family recombination-promoting nuclease/putative transposase</fullName>
    </submittedName>
</protein>
<dbReference type="Proteomes" id="UP001056708">
    <property type="component" value="Chromosome"/>
</dbReference>
<name>A0ABY5AUS7_9CYAN</name>
<dbReference type="PANTHER" id="PTHR34613:SF1">
    <property type="entry name" value="SLL6017 PROTEIN"/>
    <property type="match status" value="1"/>
</dbReference>